<sequence length="223" mass="25131">MKPFYFYSFLTFFLVLIFPTLQQNLACNSNDGNKLVTCYGQFLSSLNLNITNGSNGTITPTFSEYFVAYIEYLTFNRLSGFNQTCEWVSSRASCLGNDGANCLNFDSFQKYLGLGFDDAYEYLGTYATDIWSCNDGFSLFYQNFYCIDSIYAFHGTDIQQCYETFLNSIRGGINCGAFVNLINCYKTTYTKYCGSIGGYIGCNLATVQAQIDTNQCNNQLPKC</sequence>
<proteinExistence type="predicted"/>
<dbReference type="WBParaSite" id="ACRNAN_Path_304.g1158.t1">
    <property type="protein sequence ID" value="ACRNAN_Path_304.g1158.t1"/>
    <property type="gene ID" value="ACRNAN_Path_304.g1158"/>
</dbReference>
<evidence type="ECO:0000256" key="1">
    <source>
        <dbReference type="SAM" id="SignalP"/>
    </source>
</evidence>
<evidence type="ECO:0000313" key="2">
    <source>
        <dbReference type="Proteomes" id="UP000887540"/>
    </source>
</evidence>
<organism evidence="2 3">
    <name type="scientific">Acrobeloides nanus</name>
    <dbReference type="NCBI Taxonomy" id="290746"/>
    <lineage>
        <taxon>Eukaryota</taxon>
        <taxon>Metazoa</taxon>
        <taxon>Ecdysozoa</taxon>
        <taxon>Nematoda</taxon>
        <taxon>Chromadorea</taxon>
        <taxon>Rhabditida</taxon>
        <taxon>Tylenchina</taxon>
        <taxon>Cephalobomorpha</taxon>
        <taxon>Cephaloboidea</taxon>
        <taxon>Cephalobidae</taxon>
        <taxon>Acrobeloides</taxon>
    </lineage>
</organism>
<accession>A0A914C580</accession>
<keyword evidence="1" id="KW-0732">Signal</keyword>
<evidence type="ECO:0000313" key="3">
    <source>
        <dbReference type="WBParaSite" id="ACRNAN_Path_304.g1158.t1"/>
    </source>
</evidence>
<protein>
    <submittedName>
        <fullName evidence="3">Transmembrane protein</fullName>
    </submittedName>
</protein>
<dbReference type="AlphaFoldDB" id="A0A914C580"/>
<keyword evidence="2" id="KW-1185">Reference proteome</keyword>
<dbReference type="PANTHER" id="PTHR35014">
    <property type="entry name" value="INFECTION RESPONSE PROTEIN-RELATED"/>
    <property type="match status" value="1"/>
</dbReference>
<feature type="chain" id="PRO_5036873196" evidence="1">
    <location>
        <begin position="23"/>
        <end position="223"/>
    </location>
</feature>
<feature type="signal peptide" evidence="1">
    <location>
        <begin position="1"/>
        <end position="22"/>
    </location>
</feature>
<name>A0A914C580_9BILA</name>
<dbReference type="Proteomes" id="UP000887540">
    <property type="component" value="Unplaced"/>
</dbReference>
<dbReference type="PANTHER" id="PTHR35014:SF1">
    <property type="entry name" value="INFECTION RESPONSE PROTEIN"/>
    <property type="match status" value="1"/>
</dbReference>
<reference evidence="3" key="1">
    <citation type="submission" date="2022-11" db="UniProtKB">
        <authorList>
            <consortium name="WormBaseParasite"/>
        </authorList>
    </citation>
    <scope>IDENTIFICATION</scope>
</reference>